<accession>A0A951UYB8</accession>
<dbReference type="Pfam" id="PF13439">
    <property type="entry name" value="Glyco_transf_4"/>
    <property type="match status" value="1"/>
</dbReference>
<sequence length="371" mass="41158">MNQPNIVMVGASLKQNGGIATVENLILKNASSQILIQHIASHDEGSPIHRIKVFYQALTVFLLKLLSKKTDIIHIHLSDGGSTLRKAVIVLIALMFRKPVLMHAHGAEFDVKYSKFPKLAQQIMNGIFRRSEGFIVLSKTWKEYYVKNLGLNEKQVIILPNPTELPTKIPNRKDVNKVKLAFFGRVGDRKGTFDLIKAFANLPKNIQENSELIIAGDGDIEQGENLVKSLNISEKVTFLGWIDPQTRDALLATVDVFVLPSYNEGLPMALLEAMGWGLPAIVTPVGGIPELIIANKNGLLVTPGNIQQLSESMQLLIENENLRIEIGKQARKTVAPFDVKIYCDRLNDIYTQILQSEPDLIVAPGTQTITQ</sequence>
<comment type="caution">
    <text evidence="3">The sequence shown here is derived from an EMBL/GenBank/DDBJ whole genome shotgun (WGS) entry which is preliminary data.</text>
</comment>
<proteinExistence type="predicted"/>
<dbReference type="Proteomes" id="UP000729701">
    <property type="component" value="Unassembled WGS sequence"/>
</dbReference>
<dbReference type="SUPFAM" id="SSF53756">
    <property type="entry name" value="UDP-Glycosyltransferase/glycogen phosphorylase"/>
    <property type="match status" value="1"/>
</dbReference>
<organism evidence="3 4">
    <name type="scientific">Cyanomargarita calcarea GSE-NOS-MK-12-04C</name>
    <dbReference type="NCBI Taxonomy" id="2839659"/>
    <lineage>
        <taxon>Bacteria</taxon>
        <taxon>Bacillati</taxon>
        <taxon>Cyanobacteriota</taxon>
        <taxon>Cyanophyceae</taxon>
        <taxon>Nostocales</taxon>
        <taxon>Cyanomargaritaceae</taxon>
        <taxon>Cyanomargarita</taxon>
    </lineage>
</organism>
<evidence type="ECO:0000259" key="2">
    <source>
        <dbReference type="Pfam" id="PF13439"/>
    </source>
</evidence>
<evidence type="ECO:0000259" key="1">
    <source>
        <dbReference type="Pfam" id="PF00534"/>
    </source>
</evidence>
<feature type="domain" description="Glycosyltransferase subfamily 4-like N-terminal" evidence="2">
    <location>
        <begin position="59"/>
        <end position="163"/>
    </location>
</feature>
<protein>
    <submittedName>
        <fullName evidence="3">Glycosyltransferase family 4 protein</fullName>
    </submittedName>
</protein>
<reference evidence="3" key="2">
    <citation type="journal article" date="2022" name="Microbiol. Resour. Announc.">
        <title>Metagenome Sequencing to Explore Phylogenomics of Terrestrial Cyanobacteria.</title>
        <authorList>
            <person name="Ward R.D."/>
            <person name="Stajich J.E."/>
            <person name="Johansen J.R."/>
            <person name="Huntemann M."/>
            <person name="Clum A."/>
            <person name="Foster B."/>
            <person name="Foster B."/>
            <person name="Roux S."/>
            <person name="Palaniappan K."/>
            <person name="Varghese N."/>
            <person name="Mukherjee S."/>
            <person name="Reddy T.B.K."/>
            <person name="Daum C."/>
            <person name="Copeland A."/>
            <person name="Chen I.A."/>
            <person name="Ivanova N.N."/>
            <person name="Kyrpides N.C."/>
            <person name="Shapiro N."/>
            <person name="Eloe-Fadrosh E.A."/>
            <person name="Pietrasiak N."/>
        </authorList>
    </citation>
    <scope>NUCLEOTIDE SEQUENCE</scope>
    <source>
        <strain evidence="3">GSE-NOS-MK-12-04C</strain>
    </source>
</reference>
<gene>
    <name evidence="3" type="ORF">KME60_26965</name>
</gene>
<dbReference type="InterPro" id="IPR001296">
    <property type="entry name" value="Glyco_trans_1"/>
</dbReference>
<reference evidence="3" key="1">
    <citation type="submission" date="2021-05" db="EMBL/GenBank/DDBJ databases">
        <authorList>
            <person name="Pietrasiak N."/>
            <person name="Ward R."/>
            <person name="Stajich J.E."/>
            <person name="Kurbessoian T."/>
        </authorList>
    </citation>
    <scope>NUCLEOTIDE SEQUENCE</scope>
    <source>
        <strain evidence="3">GSE-NOS-MK-12-04C</strain>
    </source>
</reference>
<dbReference type="EMBL" id="JAHHGZ010000037">
    <property type="protein sequence ID" value="MBW4670965.1"/>
    <property type="molecule type" value="Genomic_DNA"/>
</dbReference>
<evidence type="ECO:0000313" key="3">
    <source>
        <dbReference type="EMBL" id="MBW4670965.1"/>
    </source>
</evidence>
<dbReference type="Gene3D" id="3.40.50.2000">
    <property type="entry name" value="Glycogen Phosphorylase B"/>
    <property type="match status" value="2"/>
</dbReference>
<dbReference type="PANTHER" id="PTHR12526">
    <property type="entry name" value="GLYCOSYLTRANSFERASE"/>
    <property type="match status" value="1"/>
</dbReference>
<name>A0A951UYB8_9CYAN</name>
<dbReference type="AlphaFoldDB" id="A0A951UYB8"/>
<feature type="domain" description="Glycosyl transferase family 1" evidence="1">
    <location>
        <begin position="171"/>
        <end position="332"/>
    </location>
</feature>
<dbReference type="Pfam" id="PF00534">
    <property type="entry name" value="Glycos_transf_1"/>
    <property type="match status" value="1"/>
</dbReference>
<dbReference type="CDD" id="cd03801">
    <property type="entry name" value="GT4_PimA-like"/>
    <property type="match status" value="1"/>
</dbReference>
<evidence type="ECO:0000313" key="4">
    <source>
        <dbReference type="Proteomes" id="UP000729701"/>
    </source>
</evidence>
<dbReference type="InterPro" id="IPR028098">
    <property type="entry name" value="Glyco_trans_4-like_N"/>
</dbReference>
<dbReference type="GO" id="GO:0016757">
    <property type="term" value="F:glycosyltransferase activity"/>
    <property type="evidence" value="ECO:0007669"/>
    <property type="project" value="InterPro"/>
</dbReference>